<dbReference type="InterPro" id="IPR045275">
    <property type="entry name" value="MscS_archaea/bacteria_type"/>
</dbReference>
<protein>
    <submittedName>
        <fullName evidence="2">Mechanosensitive ion channel</fullName>
    </submittedName>
</protein>
<feature type="transmembrane region" description="Helical" evidence="1">
    <location>
        <begin position="350"/>
        <end position="371"/>
    </location>
</feature>
<feature type="transmembrane region" description="Helical" evidence="1">
    <location>
        <begin position="20"/>
        <end position="39"/>
    </location>
</feature>
<dbReference type="EMBL" id="JAVRHU010000003">
    <property type="protein sequence ID" value="MDT0622057.1"/>
    <property type="molecule type" value="Genomic_DNA"/>
</dbReference>
<feature type="transmembrane region" description="Helical" evidence="1">
    <location>
        <begin position="196"/>
        <end position="218"/>
    </location>
</feature>
<keyword evidence="1" id="KW-0812">Transmembrane</keyword>
<evidence type="ECO:0000313" key="2">
    <source>
        <dbReference type="EMBL" id="MDT0622057.1"/>
    </source>
</evidence>
<feature type="transmembrane region" description="Helical" evidence="1">
    <location>
        <begin position="153"/>
        <end position="176"/>
    </location>
</feature>
<dbReference type="RefSeq" id="WP_311388007.1">
    <property type="nucleotide sequence ID" value="NZ_JAVRHU010000003.1"/>
</dbReference>
<feature type="transmembrane region" description="Helical" evidence="1">
    <location>
        <begin position="247"/>
        <end position="269"/>
    </location>
</feature>
<keyword evidence="1" id="KW-0472">Membrane</keyword>
<dbReference type="Proteomes" id="UP001250662">
    <property type="component" value="Unassembled WGS sequence"/>
</dbReference>
<proteinExistence type="predicted"/>
<feature type="transmembrane region" description="Helical" evidence="1">
    <location>
        <begin position="104"/>
        <end position="132"/>
    </location>
</feature>
<dbReference type="InterPro" id="IPR008910">
    <property type="entry name" value="MSC_TM_helix"/>
</dbReference>
<dbReference type="Gene3D" id="1.10.287.1260">
    <property type="match status" value="1"/>
</dbReference>
<feature type="transmembrane region" description="Helical" evidence="1">
    <location>
        <begin position="320"/>
        <end position="338"/>
    </location>
</feature>
<dbReference type="NCBIfam" id="NF033912">
    <property type="entry name" value="msc"/>
    <property type="match status" value="1"/>
</dbReference>
<sequence>MEYLENMMSSITGSVGDFLPATIGAILILVIGWFVAGILKRLTTKLIKRTGVDDKMKSDKITLSKFIGKLIYFLVMIFVFMLALEKLGMQSVLDPVKNLLDGFLAFIPNIIGAGLVGYIGYMLATVVSELVGMSGDTIQKFVPKLGMSEGFDIVGILKKVVFIFIFIPLLISALNILNMDAISVPATSILTQFFDAIPKVLLAAFILILFVLGGRFLSQMIKDILSKMNLNGIMAKMHLDNMIGNTNIANVIANIVYFFIIIFGLLTAIEKLEFAQLTDVLNTITNLSGKILFGLVIIMIGNWVSVLAKNGFSKNEKNGFVASIIRTAILAIFLAMGLKTMGMADDIINLAFGITLGTIAITVALSFGLGGRPAAGKQMEKILNKFNNKN</sequence>
<organism evidence="2 3">
    <name type="scientific">Croceitalea vernalis</name>
    <dbReference type="NCBI Taxonomy" id="3075599"/>
    <lineage>
        <taxon>Bacteria</taxon>
        <taxon>Pseudomonadati</taxon>
        <taxon>Bacteroidota</taxon>
        <taxon>Flavobacteriia</taxon>
        <taxon>Flavobacteriales</taxon>
        <taxon>Flavobacteriaceae</taxon>
        <taxon>Croceitalea</taxon>
    </lineage>
</organism>
<dbReference type="Pfam" id="PF05552">
    <property type="entry name" value="MS_channel_1st_1"/>
    <property type="match status" value="3"/>
</dbReference>
<keyword evidence="1" id="KW-1133">Transmembrane helix</keyword>
<reference evidence="2 3" key="1">
    <citation type="submission" date="2023-09" db="EMBL/GenBank/DDBJ databases">
        <authorList>
            <person name="Rey-Velasco X."/>
        </authorList>
    </citation>
    <scope>NUCLEOTIDE SEQUENCE [LARGE SCALE GENOMIC DNA]</scope>
    <source>
        <strain evidence="2 3">P007</strain>
    </source>
</reference>
<evidence type="ECO:0000313" key="3">
    <source>
        <dbReference type="Proteomes" id="UP001250662"/>
    </source>
</evidence>
<evidence type="ECO:0000256" key="1">
    <source>
        <dbReference type="SAM" id="Phobius"/>
    </source>
</evidence>
<name>A0ABU3BIR3_9FLAO</name>
<dbReference type="SUPFAM" id="SSF82861">
    <property type="entry name" value="Mechanosensitive channel protein MscS (YggB), transmembrane region"/>
    <property type="match status" value="1"/>
</dbReference>
<dbReference type="PANTHER" id="PTHR30221">
    <property type="entry name" value="SMALL-CONDUCTANCE MECHANOSENSITIVE CHANNEL"/>
    <property type="match status" value="1"/>
</dbReference>
<accession>A0ABU3BIR3</accession>
<feature type="transmembrane region" description="Helical" evidence="1">
    <location>
        <begin position="289"/>
        <end position="308"/>
    </location>
</feature>
<dbReference type="InterPro" id="IPR011014">
    <property type="entry name" value="MscS_channel_TM-2"/>
</dbReference>
<dbReference type="PANTHER" id="PTHR30221:SF1">
    <property type="entry name" value="SMALL-CONDUCTANCE MECHANOSENSITIVE CHANNEL"/>
    <property type="match status" value="1"/>
</dbReference>
<feature type="transmembrane region" description="Helical" evidence="1">
    <location>
        <begin position="66"/>
        <end position="84"/>
    </location>
</feature>
<comment type="caution">
    <text evidence="2">The sequence shown here is derived from an EMBL/GenBank/DDBJ whole genome shotgun (WGS) entry which is preliminary data.</text>
</comment>
<gene>
    <name evidence="2" type="ORF">RM520_10475</name>
</gene>
<keyword evidence="3" id="KW-1185">Reference proteome</keyword>